<organism evidence="2 3">
    <name type="scientific">Tepiditoga spiralis</name>
    <dbReference type="NCBI Taxonomy" id="2108365"/>
    <lineage>
        <taxon>Bacteria</taxon>
        <taxon>Thermotogati</taxon>
        <taxon>Thermotogota</taxon>
        <taxon>Thermotogae</taxon>
        <taxon>Petrotogales</taxon>
        <taxon>Petrotogaceae</taxon>
        <taxon>Tepiditoga</taxon>
    </lineage>
</organism>
<gene>
    <name evidence="2" type="ORF">OSSY52_18370</name>
</gene>
<sequence length="250" mass="29197">MDKNSFLKITIVLVFILPLITLLLTVYTIYLKVQIKDLSISINDLKTNVIKEEITSNLKENITLPEINPKKTNLKYEIKELNFENLLNGSSGSLKLYNLGAVKVFNDKIKAFSKAVEAYEKNINYYIFMYKDKYYLYRRDYKLINSDDYKIVDEKQYIYTVQLRYFASDQAQAFVTATTLKKAGFPAFIMTRNYANSTEKNFTLLSGLFFEKKEAEDYMNNINETEIKDLIGLSVKDRFIRGIYFSGEKN</sequence>
<keyword evidence="3" id="KW-1185">Reference proteome</keyword>
<dbReference type="KEGG" id="ocy:OSSY52_18370"/>
<protein>
    <recommendedName>
        <fullName evidence="4">SPOR domain-containing protein</fullName>
    </recommendedName>
</protein>
<keyword evidence="1" id="KW-0812">Transmembrane</keyword>
<dbReference type="RefSeq" id="WP_190614410.1">
    <property type="nucleotide sequence ID" value="NZ_AP018712.1"/>
</dbReference>
<feature type="transmembrane region" description="Helical" evidence="1">
    <location>
        <begin position="6"/>
        <end position="30"/>
    </location>
</feature>
<dbReference type="EMBL" id="AP018712">
    <property type="protein sequence ID" value="BBE31696.1"/>
    <property type="molecule type" value="Genomic_DNA"/>
</dbReference>
<evidence type="ECO:0000313" key="3">
    <source>
        <dbReference type="Proteomes" id="UP000516361"/>
    </source>
</evidence>
<dbReference type="Proteomes" id="UP000516361">
    <property type="component" value="Chromosome"/>
</dbReference>
<name>A0A7G1G8F7_9BACT</name>
<evidence type="ECO:0008006" key="4">
    <source>
        <dbReference type="Google" id="ProtNLM"/>
    </source>
</evidence>
<dbReference type="AlphaFoldDB" id="A0A7G1G8F7"/>
<proteinExistence type="predicted"/>
<reference evidence="2 3" key="1">
    <citation type="submission" date="2018-06" db="EMBL/GenBank/DDBJ databases">
        <title>Genome sequencing of Oceanotoga sp. sy52.</title>
        <authorList>
            <person name="Mori K."/>
        </authorList>
    </citation>
    <scope>NUCLEOTIDE SEQUENCE [LARGE SCALE GENOMIC DNA]</scope>
    <source>
        <strain evidence="3">sy52</strain>
    </source>
</reference>
<dbReference type="InParanoid" id="A0A7G1G8F7"/>
<accession>A0A7G1G8F7</accession>
<keyword evidence="1" id="KW-0472">Membrane</keyword>
<evidence type="ECO:0000313" key="2">
    <source>
        <dbReference type="EMBL" id="BBE31696.1"/>
    </source>
</evidence>
<keyword evidence="1" id="KW-1133">Transmembrane helix</keyword>
<evidence type="ECO:0000256" key="1">
    <source>
        <dbReference type="SAM" id="Phobius"/>
    </source>
</evidence>